<keyword evidence="2" id="KW-0805">Transcription regulation</keyword>
<dbReference type="GO" id="GO:0005634">
    <property type="term" value="C:nucleus"/>
    <property type="evidence" value="ECO:0007669"/>
    <property type="project" value="UniProtKB-SubCell"/>
</dbReference>
<dbReference type="AlphaFoldDB" id="A0AAV0S5T7"/>
<dbReference type="CDD" id="cd06464">
    <property type="entry name" value="ACD_sHsps-like"/>
    <property type="match status" value="1"/>
</dbReference>
<comment type="similarity">
    <text evidence="5 7">Belongs to the small heat shock protein (HSP20) family.</text>
</comment>
<gene>
    <name evidence="10" type="ORF">LITE_LOCUS51183</name>
</gene>
<evidence type="ECO:0000256" key="3">
    <source>
        <dbReference type="ARBA" id="ARBA00023163"/>
    </source>
</evidence>
<evidence type="ECO:0000256" key="7">
    <source>
        <dbReference type="RuleBase" id="RU003616"/>
    </source>
</evidence>
<dbReference type="Pfam" id="PF00011">
    <property type="entry name" value="HSP20"/>
    <property type="match status" value="1"/>
</dbReference>
<dbReference type="SUPFAM" id="SSF49764">
    <property type="entry name" value="HSP20-like chaperones"/>
    <property type="match status" value="1"/>
</dbReference>
<comment type="similarity">
    <text evidence="6">Belongs to the GRAS family.</text>
</comment>
<evidence type="ECO:0000256" key="5">
    <source>
        <dbReference type="PROSITE-ProRule" id="PRU00285"/>
    </source>
</evidence>
<evidence type="ECO:0000313" key="11">
    <source>
        <dbReference type="Proteomes" id="UP001154282"/>
    </source>
</evidence>
<comment type="subcellular location">
    <subcellularLocation>
        <location evidence="1">Nucleus</location>
    </subcellularLocation>
</comment>
<organism evidence="10 11">
    <name type="scientific">Linum tenue</name>
    <dbReference type="NCBI Taxonomy" id="586396"/>
    <lineage>
        <taxon>Eukaryota</taxon>
        <taxon>Viridiplantae</taxon>
        <taxon>Streptophyta</taxon>
        <taxon>Embryophyta</taxon>
        <taxon>Tracheophyta</taxon>
        <taxon>Spermatophyta</taxon>
        <taxon>Magnoliopsida</taxon>
        <taxon>eudicotyledons</taxon>
        <taxon>Gunneridae</taxon>
        <taxon>Pentapetalae</taxon>
        <taxon>rosids</taxon>
        <taxon>fabids</taxon>
        <taxon>Malpighiales</taxon>
        <taxon>Linaceae</taxon>
        <taxon>Linum</taxon>
    </lineage>
</organism>
<dbReference type="InterPro" id="IPR008978">
    <property type="entry name" value="HSP20-like_chaperone"/>
</dbReference>
<feature type="compositionally biased region" description="Low complexity" evidence="8">
    <location>
        <begin position="688"/>
        <end position="697"/>
    </location>
</feature>
<evidence type="ECO:0000256" key="6">
    <source>
        <dbReference type="PROSITE-ProRule" id="PRU01191"/>
    </source>
</evidence>
<dbReference type="PROSITE" id="PS01031">
    <property type="entry name" value="SHSP"/>
    <property type="match status" value="1"/>
</dbReference>
<name>A0AAV0S5T7_9ROSI</name>
<evidence type="ECO:0000256" key="2">
    <source>
        <dbReference type="ARBA" id="ARBA00023015"/>
    </source>
</evidence>
<protein>
    <recommendedName>
        <fullName evidence="9">SHSP domain-containing protein</fullName>
    </recommendedName>
</protein>
<comment type="caution">
    <text evidence="10">The sequence shown here is derived from an EMBL/GenBank/DDBJ whole genome shotgun (WGS) entry which is preliminary data.</text>
</comment>
<dbReference type="PROSITE" id="PS50985">
    <property type="entry name" value="GRAS"/>
    <property type="match status" value="1"/>
</dbReference>
<sequence length="897" mass="99220">MVAADPYISSNFHSNGGGSGGIDSSDLDLNLCQFPCYPAFSEKRGPDYSLDQPRTQKKLKQQTDDSGSPTDTSSGGFYEANSSSNSSFNSLPKLQFRDYVWAYAERFLAIEAMEEAAAMTLAVEEEEEKVEVKEEPGVDGMKLVQQLIACAEAVACRDKAHASALLSELRANALVFGTSFQRVASCFVQGLSDRLTLVQPLGTHGVLSSAPARALASSFSAEKDEALTLAYELCPQIQFGHFVANASILEALEGESSIHVVDLGMTLGLPCGQQWQNLMHSIAGRIRKSSVPRLRITGVGPEADRLQAIGLELSCYAANLGLNFEFMYIRSSLESLKPEDFDVQEGEAVVINSVLQMHCVVKESRGALNSVLQVLNELSPKAFVLVEQDSNHNGPFFLGRYDTRRAKIEQFYFADEIKNIVSCEGPARVERHERSDQWRRRMSRAGFQASPLKMLAQAKQWLGKAKFCDGSLVLCLSKNQVQLEIEVGMSLNALVRLPLSSSSRTLEDGLVKHSLFSPQRCRVTRRGSSLSVVEAKGKRGMANRQFQQRPPPLPKFVIFIRMANVYIWYPLSLITGGTTAKIMVAAKDNFLGKYIYKDTLARNLAAVIYRVSWNPSGSYNAKFDWRRDEEAQQEVTKVDEKAKLPSSSIFQKMSQVLSNLGLSLPSSSKSSCNSLLNLKSSCSLSSQVKPSSSSSFSIKAMAPDGRGNLDQLQRINNNNKQQQQAPQPRRKIVPSAPVGLWDRFPTARTVQQMMDTMERLVEDPLLLAYSPQLSMEDPRGGYSSRGRTPWEIKEGENEYKMRFDMPGMTKSDVRVWVEDKMLVVKAEKSAANKDGEVVEGSDCSDWSAKSYGKYSSRIALPENVEFEKIKAEVKDGVLYISIPKAGPGSKLLDINVE</sequence>
<reference evidence="10" key="1">
    <citation type="submission" date="2022-08" db="EMBL/GenBank/DDBJ databases">
        <authorList>
            <person name="Gutierrez-Valencia J."/>
        </authorList>
    </citation>
    <scope>NUCLEOTIDE SEQUENCE</scope>
</reference>
<dbReference type="PANTHER" id="PTHR31636">
    <property type="entry name" value="OSJNBA0084A10.13 PROTEIN-RELATED"/>
    <property type="match status" value="1"/>
</dbReference>
<evidence type="ECO:0000256" key="8">
    <source>
        <dbReference type="SAM" id="MobiDB-lite"/>
    </source>
</evidence>
<keyword evidence="4" id="KW-0539">Nucleus</keyword>
<comment type="caution">
    <text evidence="6">Lacks conserved residue(s) required for the propagation of feature annotation.</text>
</comment>
<evidence type="ECO:0000259" key="9">
    <source>
        <dbReference type="PROSITE" id="PS01031"/>
    </source>
</evidence>
<feature type="domain" description="SHSP" evidence="9">
    <location>
        <begin position="781"/>
        <end position="897"/>
    </location>
</feature>
<feature type="region of interest" description="Disordered" evidence="8">
    <location>
        <begin position="43"/>
        <end position="87"/>
    </location>
</feature>
<evidence type="ECO:0000256" key="1">
    <source>
        <dbReference type="ARBA" id="ARBA00004123"/>
    </source>
</evidence>
<feature type="region of interest" description="Disordered" evidence="8">
    <location>
        <begin position="688"/>
        <end position="709"/>
    </location>
</feature>
<dbReference type="InterPro" id="IPR005202">
    <property type="entry name" value="TF_GRAS"/>
</dbReference>
<dbReference type="EMBL" id="CAMGYJ010000011">
    <property type="protein sequence ID" value="CAI0627226.1"/>
    <property type="molecule type" value="Genomic_DNA"/>
</dbReference>
<proteinExistence type="inferred from homology"/>
<feature type="short sequence motif" description="VHIID" evidence="6">
    <location>
        <begin position="258"/>
        <end position="262"/>
    </location>
</feature>
<feature type="compositionally biased region" description="Low complexity" evidence="8">
    <location>
        <begin position="64"/>
        <end position="87"/>
    </location>
</feature>
<feature type="region of interest" description="Leucine repeat II (LRII)" evidence="6">
    <location>
        <begin position="308"/>
        <end position="340"/>
    </location>
</feature>
<dbReference type="Gene3D" id="2.60.40.790">
    <property type="match status" value="1"/>
</dbReference>
<evidence type="ECO:0000256" key="4">
    <source>
        <dbReference type="ARBA" id="ARBA00023242"/>
    </source>
</evidence>
<keyword evidence="3" id="KW-0804">Transcription</keyword>
<feature type="region of interest" description="SAW" evidence="6">
    <location>
        <begin position="422"/>
        <end position="505"/>
    </location>
</feature>
<dbReference type="Pfam" id="PF03514">
    <property type="entry name" value="GRAS"/>
    <property type="match status" value="1"/>
</dbReference>
<keyword evidence="11" id="KW-1185">Reference proteome</keyword>
<evidence type="ECO:0000313" key="10">
    <source>
        <dbReference type="EMBL" id="CAI0627226.1"/>
    </source>
</evidence>
<dbReference type="InterPro" id="IPR002068">
    <property type="entry name" value="A-crystallin/Hsp20_dom"/>
</dbReference>
<dbReference type="Proteomes" id="UP001154282">
    <property type="component" value="Unassembled WGS sequence"/>
</dbReference>
<accession>A0AAV0S5T7</accession>